<keyword evidence="3" id="KW-1185">Reference proteome</keyword>
<evidence type="ECO:0000256" key="1">
    <source>
        <dbReference type="SAM" id="MobiDB-lite"/>
    </source>
</evidence>
<dbReference type="Pfam" id="PF01547">
    <property type="entry name" value="SBP_bac_1"/>
    <property type="match status" value="1"/>
</dbReference>
<organism evidence="2 3">
    <name type="scientific">Nocardiopsis gilva YIM 90087</name>
    <dbReference type="NCBI Taxonomy" id="1235441"/>
    <lineage>
        <taxon>Bacteria</taxon>
        <taxon>Bacillati</taxon>
        <taxon>Actinomycetota</taxon>
        <taxon>Actinomycetes</taxon>
        <taxon>Streptosporangiales</taxon>
        <taxon>Nocardiopsidaceae</taxon>
        <taxon>Nocardiopsis</taxon>
    </lineage>
</organism>
<proteinExistence type="predicted"/>
<reference evidence="2 3" key="1">
    <citation type="submission" date="2017-08" db="EMBL/GenBank/DDBJ databases">
        <title>The complete genome sequence of Nocardiopsis gilva YIM 90087.</title>
        <authorList>
            <person name="Yin M."/>
            <person name="Tang S."/>
        </authorList>
    </citation>
    <scope>NUCLEOTIDE SEQUENCE [LARGE SCALE GENOMIC DNA]</scope>
    <source>
        <strain evidence="2 3">YIM 90087</strain>
    </source>
</reference>
<dbReference type="Proteomes" id="UP000215005">
    <property type="component" value="Chromosome"/>
</dbReference>
<feature type="compositionally biased region" description="Basic residues" evidence="1">
    <location>
        <begin position="1"/>
        <end position="10"/>
    </location>
</feature>
<evidence type="ECO:0000313" key="3">
    <source>
        <dbReference type="Proteomes" id="UP000215005"/>
    </source>
</evidence>
<evidence type="ECO:0000313" key="2">
    <source>
        <dbReference type="EMBL" id="ASU84877.1"/>
    </source>
</evidence>
<dbReference type="KEGG" id="ngv:CDO52_20640"/>
<dbReference type="OrthoDB" id="9780991at2"/>
<feature type="region of interest" description="Disordered" evidence="1">
    <location>
        <begin position="1"/>
        <end position="23"/>
    </location>
</feature>
<sequence>MTKPASRVRSRPRDVSGASRPTQHVVGAVTREGRILVRFPKITAAASAVLMLTAACGGGGGSDTGAADSIEIWRMGDASEAQNEFMDSVTKEFQEQYPDTEVEIQWIPWDEFSQRFQTAMVSDGPDVVEIGNDQVRTWAEAEALYDVSEYAEKWENRDDFLEGAYANGTFDDAQYSVPWYSGVRALWYRSDWLEDIGKEPPTTWEELREVATAIKEEKDAVGFAAPTDFMNGIASFVWSADGEFATKDGDKWTGQLDSKETREALEFYADLTKDGISPEACVGLNEVDCAHADFANGKLGMFIDGPWAKQQISGINDEGVEHWATAPIPGEDGIAPAFGGGSDLAVWGTTEHPEVAFDYIKVLDSKENALAYNEVSSMFPAYTDLLESDTFSKDPILAGAAKQATGDLRLFPDTANWGHVQWELATVQTAVRRLADGEDADKVLPELNGELTDALNRSEE</sequence>
<dbReference type="AlphaFoldDB" id="A0A223S9S7"/>
<dbReference type="Gene3D" id="3.40.190.10">
    <property type="entry name" value="Periplasmic binding protein-like II"/>
    <property type="match status" value="2"/>
</dbReference>
<gene>
    <name evidence="2" type="ORF">CDO52_20640</name>
</gene>
<dbReference type="PANTHER" id="PTHR43649">
    <property type="entry name" value="ARABINOSE-BINDING PROTEIN-RELATED"/>
    <property type="match status" value="1"/>
</dbReference>
<dbReference type="InterPro" id="IPR050490">
    <property type="entry name" value="Bact_solute-bd_prot1"/>
</dbReference>
<dbReference type="SUPFAM" id="SSF53850">
    <property type="entry name" value="Periplasmic binding protein-like II"/>
    <property type="match status" value="1"/>
</dbReference>
<dbReference type="EMBL" id="CP022753">
    <property type="protein sequence ID" value="ASU84877.1"/>
    <property type="molecule type" value="Genomic_DNA"/>
</dbReference>
<name>A0A223S9S7_9ACTN</name>
<evidence type="ECO:0008006" key="4">
    <source>
        <dbReference type="Google" id="ProtNLM"/>
    </source>
</evidence>
<protein>
    <recommendedName>
        <fullName evidence="4">ABC transporter substrate-binding protein</fullName>
    </recommendedName>
</protein>
<accession>A0A223S9S7</accession>
<dbReference type="InterPro" id="IPR006059">
    <property type="entry name" value="SBP"/>
</dbReference>
<dbReference type="PANTHER" id="PTHR43649:SF12">
    <property type="entry name" value="DIACETYLCHITOBIOSE BINDING PROTEIN DASA"/>
    <property type="match status" value="1"/>
</dbReference>